<comment type="similarity">
    <text evidence="2">Belongs to the 2H phosphoesterase superfamily. ThpR family.</text>
</comment>
<dbReference type="PANTHER" id="PTHR35561">
    <property type="entry name" value="RNA 2',3'-CYCLIC PHOSPHODIESTERASE"/>
    <property type="match status" value="1"/>
</dbReference>
<proteinExistence type="inferred from homology"/>
<gene>
    <name evidence="3" type="primary">thpR</name>
    <name evidence="3" type="ORF">H9655_00480</name>
</gene>
<dbReference type="PANTHER" id="PTHR35561:SF1">
    <property type="entry name" value="RNA 2',3'-CYCLIC PHOSPHODIESTERASE"/>
    <property type="match status" value="1"/>
</dbReference>
<dbReference type="Gene3D" id="3.90.1140.10">
    <property type="entry name" value="Cyclic phosphodiesterase"/>
    <property type="match status" value="1"/>
</dbReference>
<feature type="short sequence motif" description="HXTX 2" evidence="2">
    <location>
        <begin position="132"/>
        <end position="135"/>
    </location>
</feature>
<comment type="function">
    <text evidence="2">Hydrolyzes RNA 2',3'-cyclic phosphodiester to an RNA 2'-phosphomonoester.</text>
</comment>
<dbReference type="SUPFAM" id="SSF55144">
    <property type="entry name" value="LigT-like"/>
    <property type="match status" value="1"/>
</dbReference>
<evidence type="ECO:0000313" key="3">
    <source>
        <dbReference type="EMBL" id="MBD7935489.1"/>
    </source>
</evidence>
<dbReference type="Pfam" id="PF13563">
    <property type="entry name" value="2_5_RNA_ligase2"/>
    <property type="match status" value="1"/>
</dbReference>
<sequence>MKKERSPHYFYAISIPRNIQLIIKQKCLEIEANYPFKDWVHERDYHITLAFLGSAPSEVLDEMNRLLVNDLKNISSFNLYLEGVQTFGLKERPRILWCDIHKEKQLHEIQAIVTQVCEKYGFPRDRRNFTPHITLAKKWQGENQFTHLPSIMETPLSFEATEVGLYEVNTEEKPKYKRIATFSLKS</sequence>
<comment type="catalytic activity">
    <reaction evidence="2">
        <text>a 3'-end 2',3'-cyclophospho-ribonucleotide-RNA + H2O = a 3'-end 2'-phospho-ribonucleotide-RNA + H(+)</text>
        <dbReference type="Rhea" id="RHEA:11828"/>
        <dbReference type="Rhea" id="RHEA-COMP:10464"/>
        <dbReference type="Rhea" id="RHEA-COMP:17353"/>
        <dbReference type="ChEBI" id="CHEBI:15377"/>
        <dbReference type="ChEBI" id="CHEBI:15378"/>
        <dbReference type="ChEBI" id="CHEBI:83064"/>
        <dbReference type="ChEBI" id="CHEBI:173113"/>
        <dbReference type="EC" id="3.1.4.58"/>
    </reaction>
</comment>
<keyword evidence="4" id="KW-1185">Reference proteome</keyword>
<dbReference type="RefSeq" id="WP_191809855.1">
    <property type="nucleotide sequence ID" value="NZ_JACSQT010000001.1"/>
</dbReference>
<dbReference type="InterPro" id="IPR004175">
    <property type="entry name" value="RNA_CPDase"/>
</dbReference>
<dbReference type="EMBL" id="JACSQT010000001">
    <property type="protein sequence ID" value="MBD7935489.1"/>
    <property type="molecule type" value="Genomic_DNA"/>
</dbReference>
<organism evidence="3 4">
    <name type="scientific">Cytobacillus stercorigallinarum</name>
    <dbReference type="NCBI Taxonomy" id="2762240"/>
    <lineage>
        <taxon>Bacteria</taxon>
        <taxon>Bacillati</taxon>
        <taxon>Bacillota</taxon>
        <taxon>Bacilli</taxon>
        <taxon>Bacillales</taxon>
        <taxon>Bacillaceae</taxon>
        <taxon>Cytobacillus</taxon>
    </lineage>
</organism>
<comment type="caution">
    <text evidence="3">The sequence shown here is derived from an EMBL/GenBank/DDBJ whole genome shotgun (WGS) entry which is preliminary data.</text>
</comment>
<dbReference type="Proteomes" id="UP000657931">
    <property type="component" value="Unassembled WGS sequence"/>
</dbReference>
<feature type="short sequence motif" description="HXTX 1" evidence="2">
    <location>
        <begin position="46"/>
        <end position="49"/>
    </location>
</feature>
<accession>A0ABR8QJ85</accession>
<dbReference type="NCBIfam" id="TIGR02258">
    <property type="entry name" value="2_5_ligase"/>
    <property type="match status" value="1"/>
</dbReference>
<evidence type="ECO:0000256" key="2">
    <source>
        <dbReference type="HAMAP-Rule" id="MF_01940"/>
    </source>
</evidence>
<dbReference type="HAMAP" id="MF_01940">
    <property type="entry name" value="RNA_CPDase"/>
    <property type="match status" value="1"/>
</dbReference>
<evidence type="ECO:0000313" key="4">
    <source>
        <dbReference type="Proteomes" id="UP000657931"/>
    </source>
</evidence>
<keyword evidence="1 2" id="KW-0378">Hydrolase</keyword>
<dbReference type="EC" id="3.1.4.58" evidence="2"/>
<reference evidence="3 4" key="1">
    <citation type="submission" date="2020-08" db="EMBL/GenBank/DDBJ databases">
        <title>A Genomic Blueprint of the Chicken Gut Microbiome.</title>
        <authorList>
            <person name="Gilroy R."/>
            <person name="Ravi A."/>
            <person name="Getino M."/>
            <person name="Pursley I."/>
            <person name="Horton D.L."/>
            <person name="Alikhan N.-F."/>
            <person name="Baker D."/>
            <person name="Gharbi K."/>
            <person name="Hall N."/>
            <person name="Watson M."/>
            <person name="Adriaenssens E.M."/>
            <person name="Foster-Nyarko E."/>
            <person name="Jarju S."/>
            <person name="Secka A."/>
            <person name="Antonio M."/>
            <person name="Oren A."/>
            <person name="Chaudhuri R."/>
            <person name="La Ragione R.M."/>
            <person name="Hildebrand F."/>
            <person name="Pallen M.J."/>
        </authorList>
    </citation>
    <scope>NUCLEOTIDE SEQUENCE [LARGE SCALE GENOMIC DNA]</scope>
    <source>
        <strain evidence="3 4">Sa5YUA1</strain>
    </source>
</reference>
<evidence type="ECO:0000256" key="1">
    <source>
        <dbReference type="ARBA" id="ARBA00022801"/>
    </source>
</evidence>
<name>A0ABR8QJ85_9BACI</name>
<feature type="active site" description="Proton acceptor" evidence="2">
    <location>
        <position position="132"/>
    </location>
</feature>
<dbReference type="InterPro" id="IPR009097">
    <property type="entry name" value="Cyclic_Pdiesterase"/>
</dbReference>
<protein>
    <recommendedName>
        <fullName evidence="2">RNA 2',3'-cyclic phosphodiesterase</fullName>
        <shortName evidence="2">RNA 2',3'-CPDase</shortName>
        <ecNumber evidence="2">3.1.4.58</ecNumber>
    </recommendedName>
</protein>
<feature type="active site" description="Proton donor" evidence="2">
    <location>
        <position position="46"/>
    </location>
</feature>